<protein>
    <submittedName>
        <fullName evidence="1">Uncharacterized protein</fullName>
    </submittedName>
</protein>
<name>A0AA49GII0_9BACT</name>
<gene>
    <name evidence="1" type="ORF">K4G66_19630</name>
</gene>
<evidence type="ECO:0000313" key="1">
    <source>
        <dbReference type="EMBL" id="WKN34588.1"/>
    </source>
</evidence>
<reference evidence="1" key="1">
    <citation type="journal article" date="2023" name="Comput. Struct. Biotechnol. J.">
        <title>Discovery of a novel marine Bacteroidetes with a rich repertoire of carbohydrate-active enzymes.</title>
        <authorList>
            <person name="Chen B."/>
            <person name="Liu G."/>
            <person name="Chen Q."/>
            <person name="Wang H."/>
            <person name="Liu L."/>
            <person name="Tang K."/>
        </authorList>
    </citation>
    <scope>NUCLEOTIDE SEQUENCE</scope>
    <source>
        <strain evidence="1">TK19036</strain>
    </source>
</reference>
<sequence>MPIIDADQREMYISVGCALENLLLATRAFRFDCQVTYFPDPDHPNWVANVDLRVNPSLHDEQSLDLFSAVLSRRTYHYGYRPQAIDEDMQARIQKWAL</sequence>
<organism evidence="1">
    <name type="scientific">Roseihalotalea indica</name>
    <dbReference type="NCBI Taxonomy" id="2867963"/>
    <lineage>
        <taxon>Bacteria</taxon>
        <taxon>Pseudomonadati</taxon>
        <taxon>Bacteroidota</taxon>
        <taxon>Cytophagia</taxon>
        <taxon>Cytophagales</taxon>
        <taxon>Catalimonadaceae</taxon>
        <taxon>Roseihalotalea</taxon>
    </lineage>
</organism>
<dbReference type="EMBL" id="CP120682">
    <property type="protein sequence ID" value="WKN34588.1"/>
    <property type="molecule type" value="Genomic_DNA"/>
</dbReference>
<reference evidence="1" key="2">
    <citation type="journal article" date="2024" name="Antonie Van Leeuwenhoek">
        <title>Roseihalotalea indica gen. nov., sp. nov., a halophilic Bacteroidetes from mesopelagic Southwest Indian Ocean with higher carbohydrate metabolic potential.</title>
        <authorList>
            <person name="Chen B."/>
            <person name="Zhang M."/>
            <person name="Lin D."/>
            <person name="Ye J."/>
            <person name="Tang K."/>
        </authorList>
    </citation>
    <scope>NUCLEOTIDE SEQUENCE</scope>
    <source>
        <strain evidence="1">TK19036</strain>
    </source>
</reference>
<dbReference type="AlphaFoldDB" id="A0AA49GII0"/>
<accession>A0AA49GII0</accession>
<proteinExistence type="predicted"/>